<evidence type="ECO:0000256" key="1">
    <source>
        <dbReference type="SAM" id="MobiDB-lite"/>
    </source>
</evidence>
<protein>
    <submittedName>
        <fullName evidence="2">Uncharacterized protein</fullName>
    </submittedName>
</protein>
<feature type="region of interest" description="Disordered" evidence="1">
    <location>
        <begin position="35"/>
        <end position="79"/>
    </location>
</feature>
<accession>A0AAU2GR19</accession>
<dbReference type="EMBL" id="CP108253">
    <property type="protein sequence ID" value="WTU45268.1"/>
    <property type="molecule type" value="Genomic_DNA"/>
</dbReference>
<feature type="compositionally biased region" description="Polar residues" evidence="1">
    <location>
        <begin position="70"/>
        <end position="79"/>
    </location>
</feature>
<dbReference type="AlphaFoldDB" id="A0AAU2GR19"/>
<evidence type="ECO:0000313" key="3">
    <source>
        <dbReference type="EMBL" id="WTU45268.1"/>
    </source>
</evidence>
<proteinExistence type="predicted"/>
<organism evidence="2">
    <name type="scientific">Streptomyces sp. NBC_00060</name>
    <dbReference type="NCBI Taxonomy" id="2975636"/>
    <lineage>
        <taxon>Bacteria</taxon>
        <taxon>Bacillati</taxon>
        <taxon>Actinomycetota</taxon>
        <taxon>Actinomycetes</taxon>
        <taxon>Kitasatosporales</taxon>
        <taxon>Streptomycetaceae</taxon>
        <taxon>Streptomyces</taxon>
    </lineage>
</organism>
<evidence type="ECO:0000313" key="2">
    <source>
        <dbReference type="EMBL" id="WTU38091.1"/>
    </source>
</evidence>
<name>A0AAU2GR19_9ACTN</name>
<reference evidence="2" key="1">
    <citation type="submission" date="2022-10" db="EMBL/GenBank/DDBJ databases">
        <title>The complete genomes of actinobacterial strains from the NBC collection.</title>
        <authorList>
            <person name="Joergensen T.S."/>
            <person name="Alvarez Arevalo M."/>
            <person name="Sterndorff E.B."/>
            <person name="Faurdal D."/>
            <person name="Vuksanovic O."/>
            <person name="Mourched A.-S."/>
            <person name="Charusanti P."/>
            <person name="Shaw S."/>
            <person name="Blin K."/>
            <person name="Weber T."/>
        </authorList>
    </citation>
    <scope>NUCLEOTIDE SEQUENCE</scope>
    <source>
        <strain evidence="2">NBC_00060</strain>
    </source>
</reference>
<sequence length="79" mass="8475">MPATTGADGRGPRVLSGQQLGILTRAMDVRYALLPSAARQRPGLEAETRAAHRRSRHPSPAPEETARTPRPNTLHTPGS</sequence>
<dbReference type="EMBL" id="CP108253">
    <property type="protein sequence ID" value="WTU38091.1"/>
    <property type="molecule type" value="Genomic_DNA"/>
</dbReference>
<gene>
    <name evidence="2" type="ORF">OHV25_00065</name>
    <name evidence="3" type="ORF">OHV25_39775</name>
</gene>